<dbReference type="AlphaFoldDB" id="A0A420VJ60"/>
<dbReference type="EMBL" id="AZRV01000004">
    <property type="protein sequence ID" value="RKO63711.1"/>
    <property type="molecule type" value="Genomic_DNA"/>
</dbReference>
<keyword evidence="2" id="KW-1185">Reference proteome</keyword>
<reference evidence="1 2" key="1">
    <citation type="submission" date="2013-12" db="EMBL/GenBank/DDBJ databases">
        <title>Genome and proteome characterization of Caldibacillus debilis GB1 derived from a cellulolytic aero-tolerant co-culture.</title>
        <authorList>
            <person name="Wushke S.T."/>
            <person name="Zhang X."/>
            <person name="Fristensky B."/>
            <person name="Wilkins J.A."/>
            <person name="Levin D.B."/>
            <person name="Sparling R."/>
        </authorList>
    </citation>
    <scope>NUCLEOTIDE SEQUENCE [LARGE SCALE GENOMIC DNA]</scope>
    <source>
        <strain evidence="1 2">GB1</strain>
    </source>
</reference>
<evidence type="ECO:0000313" key="2">
    <source>
        <dbReference type="Proteomes" id="UP000286235"/>
    </source>
</evidence>
<comment type="caution">
    <text evidence="1">The sequence shown here is derived from an EMBL/GenBank/DDBJ whole genome shotgun (WGS) entry which is preliminary data.</text>
</comment>
<accession>A0A420VJ60</accession>
<name>A0A420VJ60_9BACI</name>
<proteinExistence type="predicted"/>
<organism evidence="1 2">
    <name type="scientific">Caldibacillus debilis GB1</name>
    <dbReference type="NCBI Taxonomy" id="1339248"/>
    <lineage>
        <taxon>Bacteria</taxon>
        <taxon>Bacillati</taxon>
        <taxon>Bacillota</taxon>
        <taxon>Bacilli</taxon>
        <taxon>Bacillales</taxon>
        <taxon>Bacillaceae</taxon>
        <taxon>Caldibacillus</taxon>
    </lineage>
</organism>
<sequence>MREKCRVAGMDLDHEAGGMDAEISFTAMLLTLPSESAYFMKNLHFEKKILLKTKTICGINIHKSLFLYNPYRG</sequence>
<protein>
    <submittedName>
        <fullName evidence="1">Uncharacterized protein</fullName>
    </submittedName>
</protein>
<evidence type="ECO:0000313" key="1">
    <source>
        <dbReference type="EMBL" id="RKO63711.1"/>
    </source>
</evidence>
<gene>
    <name evidence="1" type="ORF">Cdeb_02657</name>
</gene>
<dbReference type="Proteomes" id="UP000286235">
    <property type="component" value="Unassembled WGS sequence"/>
</dbReference>